<accession>A0ACC3SNZ0</accession>
<evidence type="ECO:0000313" key="2">
    <source>
        <dbReference type="Proteomes" id="UP001320706"/>
    </source>
</evidence>
<evidence type="ECO:0000313" key="1">
    <source>
        <dbReference type="EMBL" id="KAK8221888.1"/>
    </source>
</evidence>
<comment type="caution">
    <text evidence="1">The sequence shown here is derived from an EMBL/GenBank/DDBJ whole genome shotgun (WGS) entry which is preliminary data.</text>
</comment>
<name>A0ACC3SNZ0_9PEZI</name>
<reference evidence="1" key="1">
    <citation type="submission" date="2024-02" db="EMBL/GenBank/DDBJ databases">
        <title>Metagenome Assembled Genome of Zalaria obscura JY119.</title>
        <authorList>
            <person name="Vighnesh L."/>
            <person name="Jagadeeshwari U."/>
            <person name="Venkata Ramana C."/>
            <person name="Sasikala C."/>
        </authorList>
    </citation>
    <scope>NUCLEOTIDE SEQUENCE</scope>
    <source>
        <strain evidence="1">JY119</strain>
    </source>
</reference>
<sequence length="237" mass="26946">MGVPFDYAPERPEHIDAVLNGLDRYNPETTTTFQDYVAAQCENQTYDCYANLALLKLYQFNPHLNRDETITNILVKALTVFPSPDFSLCLSLLQPHVLSPQPSANSLAEAVQKLTVLHTQLNSASYADFWATLDSDDLYADLTADVQGFEELMRVRMAVVVSQSMQSIDRKVLEQWLNVAGDKFESFVKEVCGWRVEGEKVVIPLNKENEARSSVVRENVKFDQFSRMIRRAYEQPA</sequence>
<protein>
    <submittedName>
        <fullName evidence="1">Uncharacterized protein</fullName>
    </submittedName>
</protein>
<dbReference type="Proteomes" id="UP001320706">
    <property type="component" value="Unassembled WGS sequence"/>
</dbReference>
<gene>
    <name evidence="1" type="ORF">M8818_000053</name>
</gene>
<organism evidence="1 2">
    <name type="scientific">Zalaria obscura</name>
    <dbReference type="NCBI Taxonomy" id="2024903"/>
    <lineage>
        <taxon>Eukaryota</taxon>
        <taxon>Fungi</taxon>
        <taxon>Dikarya</taxon>
        <taxon>Ascomycota</taxon>
        <taxon>Pezizomycotina</taxon>
        <taxon>Dothideomycetes</taxon>
        <taxon>Dothideomycetidae</taxon>
        <taxon>Dothideales</taxon>
        <taxon>Zalariaceae</taxon>
        <taxon>Zalaria</taxon>
    </lineage>
</organism>
<proteinExistence type="predicted"/>
<dbReference type="EMBL" id="JAMKPW020000001">
    <property type="protein sequence ID" value="KAK8221888.1"/>
    <property type="molecule type" value="Genomic_DNA"/>
</dbReference>
<keyword evidence="2" id="KW-1185">Reference proteome</keyword>